<dbReference type="InterPro" id="IPR006269">
    <property type="entry name" value="KDO8P_synthase"/>
</dbReference>
<evidence type="ECO:0000256" key="5">
    <source>
        <dbReference type="ARBA" id="ARBA00022490"/>
    </source>
</evidence>
<comment type="similarity">
    <text evidence="4 8">Belongs to the KdsA family.</text>
</comment>
<dbReference type="EMBL" id="CP002683">
    <property type="protein sequence ID" value="AEH45263.1"/>
    <property type="molecule type" value="Genomic_DNA"/>
</dbReference>
<dbReference type="UniPathway" id="UPA00030"/>
<dbReference type="OrthoDB" id="9776934at2"/>
<evidence type="ECO:0000256" key="7">
    <source>
        <dbReference type="ARBA" id="ARBA00049112"/>
    </source>
</evidence>
<dbReference type="Proteomes" id="UP000006793">
    <property type="component" value="Chromosome"/>
</dbReference>
<reference evidence="10 11" key="2">
    <citation type="journal article" date="2012" name="Stand. Genomic Sci.">
        <title>Complete genome sequence of the thermophilic sulfate-reducing ocean bacterium Thermodesulfatator indicus type strain (CIR29812(T)).</title>
        <authorList>
            <person name="Anderson I."/>
            <person name="Saunders E."/>
            <person name="Lapidus A."/>
            <person name="Nolan M."/>
            <person name="Lucas S."/>
            <person name="Tice H."/>
            <person name="Del Rio T.G."/>
            <person name="Cheng J.F."/>
            <person name="Han C."/>
            <person name="Tapia R."/>
            <person name="Goodwin L.A."/>
            <person name="Pitluck S."/>
            <person name="Liolios K."/>
            <person name="Mavromatis K."/>
            <person name="Pagani I."/>
            <person name="Ivanova N."/>
            <person name="Mikhailova N."/>
            <person name="Pati A."/>
            <person name="Chen A."/>
            <person name="Palaniappan K."/>
            <person name="Land M."/>
            <person name="Hauser L."/>
            <person name="Jeffries C.D."/>
            <person name="Chang Y.J."/>
            <person name="Brambilla E.M."/>
            <person name="Rohde M."/>
            <person name="Spring S."/>
            <person name="Goker M."/>
            <person name="Detter J.C."/>
            <person name="Woyke T."/>
            <person name="Bristow J."/>
            <person name="Eisen J.A."/>
            <person name="Markowitz V."/>
            <person name="Hugenholtz P."/>
            <person name="Kyrpides N.C."/>
            <person name="Klenk H.P."/>
        </authorList>
    </citation>
    <scope>NUCLEOTIDE SEQUENCE [LARGE SCALE GENOMIC DNA]</scope>
    <source>
        <strain evidence="11">DSM 15286 / JCM 11887 / CIR29812</strain>
    </source>
</reference>
<name>F8A9N2_THEID</name>
<dbReference type="GO" id="GO:0008676">
    <property type="term" value="F:3-deoxy-8-phosphooctulonate synthase activity"/>
    <property type="evidence" value="ECO:0007669"/>
    <property type="project" value="UniProtKB-UniRule"/>
</dbReference>
<dbReference type="EC" id="2.5.1.55" evidence="8"/>
<reference evidence="11" key="1">
    <citation type="submission" date="2011-04" db="EMBL/GenBank/DDBJ databases">
        <title>The complete genome of Thermodesulfatator indicus DSM 15286.</title>
        <authorList>
            <person name="Lucas S."/>
            <person name="Copeland A."/>
            <person name="Lapidus A."/>
            <person name="Bruce D."/>
            <person name="Goodwin L."/>
            <person name="Pitluck S."/>
            <person name="Peters L."/>
            <person name="Kyrpides N."/>
            <person name="Mavromatis K."/>
            <person name="Pagani I."/>
            <person name="Ivanova N."/>
            <person name="Saunders L."/>
            <person name="Detter J.C."/>
            <person name="Tapia R."/>
            <person name="Han C."/>
            <person name="Land M."/>
            <person name="Hauser L."/>
            <person name="Markowitz V."/>
            <person name="Cheng J.-F."/>
            <person name="Hugenholtz P."/>
            <person name="Woyke T."/>
            <person name="Wu D."/>
            <person name="Spring S."/>
            <person name="Schroeder M."/>
            <person name="Brambilla E."/>
            <person name="Klenk H.-P."/>
            <person name="Eisen J.A."/>
        </authorList>
    </citation>
    <scope>NUCLEOTIDE SEQUENCE [LARGE SCALE GENOMIC DNA]</scope>
    <source>
        <strain evidence="11">DSM 15286 / JCM 11887 / CIR29812</strain>
    </source>
</reference>
<dbReference type="GO" id="GO:0019294">
    <property type="term" value="P:keto-3-deoxy-D-manno-octulosonic acid biosynthetic process"/>
    <property type="evidence" value="ECO:0007669"/>
    <property type="project" value="UniProtKB-UniRule"/>
</dbReference>
<dbReference type="GO" id="GO:0005737">
    <property type="term" value="C:cytoplasm"/>
    <property type="evidence" value="ECO:0007669"/>
    <property type="project" value="UniProtKB-SubCell"/>
</dbReference>
<dbReference type="PATRIC" id="fig|667014.3.peg.1435"/>
<evidence type="ECO:0000313" key="11">
    <source>
        <dbReference type="Proteomes" id="UP000006793"/>
    </source>
</evidence>
<keyword evidence="8" id="KW-0448">Lipopolysaccharide biosynthesis</keyword>
<evidence type="ECO:0000256" key="3">
    <source>
        <dbReference type="ARBA" id="ARBA00004845"/>
    </source>
</evidence>
<sequence>MPKINIVKIADFQVGGATPLLIAGPCVLEDLDIALECARFMKEVAQKAGFNYIFKASFDKANRTSLSSYRGPGLEKGLAMLEQVKKEVGVPVISDIHEPWQAEPAAEVLDIIQIPAFLCRQTDLILAAARTGQPVNIKKGQFVSPWDMYYAVEKARGAGAQGIILTERGYTFGYRNLVVDMRAFPIMRNFGVPVVFDATHSVQLPGGAGGASGGEREFVAPLARAAVAVGVDGIFMEVHPEPKKALCDGPNSLPLEEAKGLLMILKEIYEVIRKNDILSP</sequence>
<dbReference type="InParanoid" id="F8A9N2"/>
<keyword evidence="5 8" id="KW-0963">Cytoplasm</keyword>
<dbReference type="Pfam" id="PF00793">
    <property type="entry name" value="DAHP_synth_1"/>
    <property type="match status" value="1"/>
</dbReference>
<organism evidence="10 11">
    <name type="scientific">Thermodesulfatator indicus (strain DSM 15286 / JCM 11887 / CIR29812)</name>
    <dbReference type="NCBI Taxonomy" id="667014"/>
    <lineage>
        <taxon>Bacteria</taxon>
        <taxon>Pseudomonadati</taxon>
        <taxon>Thermodesulfobacteriota</taxon>
        <taxon>Thermodesulfobacteria</taxon>
        <taxon>Thermodesulfobacteriales</taxon>
        <taxon>Thermodesulfatatoraceae</taxon>
        <taxon>Thermodesulfatator</taxon>
    </lineage>
</organism>
<dbReference type="AlphaFoldDB" id="F8A9N2"/>
<dbReference type="Gene3D" id="3.20.20.70">
    <property type="entry name" value="Aldolase class I"/>
    <property type="match status" value="1"/>
</dbReference>
<evidence type="ECO:0000256" key="4">
    <source>
        <dbReference type="ARBA" id="ARBA00010499"/>
    </source>
</evidence>
<dbReference type="UniPathway" id="UPA00357">
    <property type="reaction ID" value="UER00474"/>
</dbReference>
<dbReference type="NCBIfam" id="TIGR01362">
    <property type="entry name" value="KDO8P_synth"/>
    <property type="match status" value="1"/>
</dbReference>
<proteinExistence type="inferred from homology"/>
<dbReference type="FunCoup" id="F8A9N2">
    <property type="interactions" value="354"/>
</dbReference>
<dbReference type="HAMAP" id="MF_00056">
    <property type="entry name" value="KDO8P_synth"/>
    <property type="match status" value="1"/>
</dbReference>
<dbReference type="PANTHER" id="PTHR21057">
    <property type="entry name" value="PHOSPHO-2-DEHYDRO-3-DEOXYHEPTONATE ALDOLASE"/>
    <property type="match status" value="1"/>
</dbReference>
<protein>
    <recommendedName>
        <fullName evidence="8">2-dehydro-3-deoxyphosphooctonate aldolase</fullName>
        <ecNumber evidence="8">2.5.1.55</ecNumber>
    </recommendedName>
    <alternativeName>
        <fullName evidence="8">3-deoxy-D-manno-octulosonic acid 8-phosphate synthase</fullName>
    </alternativeName>
    <alternativeName>
        <fullName evidence="8">KDO-8-phosphate synthase</fullName>
        <shortName evidence="8">KDO 8-P synthase</shortName>
        <shortName evidence="8">KDOPS</shortName>
    </alternativeName>
    <alternativeName>
        <fullName evidence="8">Phospho-2-dehydro-3-deoxyoctonate aldolase</fullName>
    </alternativeName>
</protein>
<dbReference type="HOGENOM" id="CLU_036666_0_0_0"/>
<keyword evidence="6 8" id="KW-0808">Transferase</keyword>
<accession>F8A9N2</accession>
<dbReference type="RefSeq" id="WP_013908005.1">
    <property type="nucleotide sequence ID" value="NC_015681.1"/>
</dbReference>
<keyword evidence="11" id="KW-1185">Reference proteome</keyword>
<dbReference type="SUPFAM" id="SSF51569">
    <property type="entry name" value="Aldolase"/>
    <property type="match status" value="1"/>
</dbReference>
<dbReference type="InterPro" id="IPR013785">
    <property type="entry name" value="Aldolase_TIM"/>
</dbReference>
<evidence type="ECO:0000256" key="6">
    <source>
        <dbReference type="ARBA" id="ARBA00022679"/>
    </source>
</evidence>
<evidence type="ECO:0000313" key="10">
    <source>
        <dbReference type="EMBL" id="AEH45263.1"/>
    </source>
</evidence>
<evidence type="ECO:0000256" key="8">
    <source>
        <dbReference type="HAMAP-Rule" id="MF_00056"/>
    </source>
</evidence>
<comment type="pathway">
    <text evidence="3 8">Carbohydrate biosynthesis; 3-deoxy-D-manno-octulosonate biosynthesis; 3-deoxy-D-manno-octulosonate from D-ribulose 5-phosphate: step 2/3.</text>
</comment>
<comment type="catalytic activity">
    <reaction evidence="7 8">
        <text>D-arabinose 5-phosphate + phosphoenolpyruvate + H2O = 3-deoxy-alpha-D-manno-2-octulosonate-8-phosphate + phosphate</text>
        <dbReference type="Rhea" id="RHEA:14053"/>
        <dbReference type="ChEBI" id="CHEBI:15377"/>
        <dbReference type="ChEBI" id="CHEBI:43474"/>
        <dbReference type="ChEBI" id="CHEBI:57693"/>
        <dbReference type="ChEBI" id="CHEBI:58702"/>
        <dbReference type="ChEBI" id="CHEBI:85985"/>
        <dbReference type="EC" id="2.5.1.55"/>
    </reaction>
</comment>
<comment type="subcellular location">
    <subcellularLocation>
        <location evidence="1 8">Cytoplasm</location>
    </subcellularLocation>
</comment>
<gene>
    <name evidence="8" type="primary">kdsA</name>
    <name evidence="10" type="ordered locus">Thein_1397</name>
</gene>
<dbReference type="KEGG" id="tid:Thein_1397"/>
<dbReference type="STRING" id="667014.Thein_1397"/>
<dbReference type="PaxDb" id="667014-Thein_1397"/>
<dbReference type="eggNOG" id="COG2877">
    <property type="taxonomic scope" value="Bacteria"/>
</dbReference>
<evidence type="ECO:0000259" key="9">
    <source>
        <dbReference type="Pfam" id="PF00793"/>
    </source>
</evidence>
<comment type="pathway">
    <text evidence="2 8">Bacterial outer membrane biogenesis; lipopolysaccharide biosynthesis.</text>
</comment>
<evidence type="ECO:0000256" key="1">
    <source>
        <dbReference type="ARBA" id="ARBA00004496"/>
    </source>
</evidence>
<dbReference type="InterPro" id="IPR006218">
    <property type="entry name" value="DAHP1/KDSA"/>
</dbReference>
<evidence type="ECO:0000256" key="2">
    <source>
        <dbReference type="ARBA" id="ARBA00004756"/>
    </source>
</evidence>
<dbReference type="NCBIfam" id="NF003543">
    <property type="entry name" value="PRK05198.1"/>
    <property type="match status" value="1"/>
</dbReference>
<feature type="domain" description="DAHP synthetase I/KDSA" evidence="9">
    <location>
        <begin position="11"/>
        <end position="271"/>
    </location>
</feature>